<organism evidence="1 2">
    <name type="scientific">Vibrio brasiliensis LMG 20546</name>
    <dbReference type="NCBI Taxonomy" id="945543"/>
    <lineage>
        <taxon>Bacteria</taxon>
        <taxon>Pseudomonadati</taxon>
        <taxon>Pseudomonadota</taxon>
        <taxon>Gammaproteobacteria</taxon>
        <taxon>Vibrionales</taxon>
        <taxon>Vibrionaceae</taxon>
        <taxon>Vibrio</taxon>
        <taxon>Vibrio oreintalis group</taxon>
    </lineage>
</organism>
<comment type="caution">
    <text evidence="1">The sequence shown here is derived from an EMBL/GenBank/DDBJ whole genome shotgun (WGS) entry which is preliminary data.</text>
</comment>
<sequence>MECIIQVIGWLTVALLITYLVLLLLARVLAFNSSNEGIEMPKLIPVTIQTKNQPSFLHKLVVFVTQTRQWELADNWTYKLNEEVTLVIEKGFVFDGASIPRIFWAILSPTGLLLIPGLIHDYGYRYDQIWKLEDDHQVSVYAQGNGKAYWDDLFKQVGNNVNEVGLVNLIAKLGVAWGGGDIWDGHRKRNKQPQKPVF</sequence>
<evidence type="ECO:0008006" key="3">
    <source>
        <dbReference type="Google" id="ProtNLM"/>
    </source>
</evidence>
<dbReference type="EMBL" id="AEVS01000071">
    <property type="protein sequence ID" value="EGA65416.1"/>
    <property type="molecule type" value="Genomic_DNA"/>
</dbReference>
<keyword evidence="2" id="KW-1185">Reference proteome</keyword>
<evidence type="ECO:0000313" key="2">
    <source>
        <dbReference type="Proteomes" id="UP000004371"/>
    </source>
</evidence>
<accession>E8LV31</accession>
<dbReference type="RefSeq" id="WP_006879698.1">
    <property type="nucleotide sequence ID" value="NZ_AEVS01000071.1"/>
</dbReference>
<dbReference type="InterPro" id="IPR010767">
    <property type="entry name" value="Phage_CGC-2007_Cje0229"/>
</dbReference>
<dbReference type="AlphaFoldDB" id="E8LV31"/>
<name>E8LV31_9VIBR</name>
<dbReference type="Proteomes" id="UP000004371">
    <property type="component" value="Unassembled WGS sequence"/>
</dbReference>
<gene>
    <name evidence="1" type="ORF">VIBR0546_14060</name>
</gene>
<reference evidence="1 2" key="1">
    <citation type="journal article" date="2012" name="Int. J. Syst. Evol. Microbiol.">
        <title>Vibrio caribbeanicus sp. nov., isolated from the marine sponge Scleritoderma cyanea.</title>
        <authorList>
            <person name="Hoffmann M."/>
            <person name="Monday S.R."/>
            <person name="Allard M.W."/>
            <person name="Strain E.A."/>
            <person name="Whittaker P."/>
            <person name="Naum M."/>
            <person name="McCarthy P.J."/>
            <person name="Lopez J.V."/>
            <person name="Fischer M."/>
            <person name="Brown E.W."/>
        </authorList>
    </citation>
    <scope>NUCLEOTIDE SEQUENCE [LARGE SCALE GENOMIC DNA]</scope>
    <source>
        <strain evidence="1 2">LMG 20546</strain>
    </source>
</reference>
<protein>
    <recommendedName>
        <fullName evidence="3">DUF1353 domain-containing protein</fullName>
    </recommendedName>
</protein>
<dbReference type="STRING" id="945543.VIBR0546_14060"/>
<proteinExistence type="predicted"/>
<dbReference type="Pfam" id="PF07087">
    <property type="entry name" value="DUF1353"/>
    <property type="match status" value="1"/>
</dbReference>
<evidence type="ECO:0000313" key="1">
    <source>
        <dbReference type="EMBL" id="EGA65416.1"/>
    </source>
</evidence>
<dbReference type="eggNOG" id="ENOG5031NHJ">
    <property type="taxonomic scope" value="Bacteria"/>
</dbReference>